<proteinExistence type="predicted"/>
<organism evidence="1 2">
    <name type="scientific">Ostreobium quekettii</name>
    <dbReference type="NCBI Taxonomy" id="121088"/>
    <lineage>
        <taxon>Eukaryota</taxon>
        <taxon>Viridiplantae</taxon>
        <taxon>Chlorophyta</taxon>
        <taxon>core chlorophytes</taxon>
        <taxon>Ulvophyceae</taxon>
        <taxon>TCBD clade</taxon>
        <taxon>Bryopsidales</taxon>
        <taxon>Ostreobineae</taxon>
        <taxon>Ostreobiaceae</taxon>
        <taxon>Ostreobium</taxon>
    </lineage>
</organism>
<gene>
    <name evidence="1" type="ORF">OSTQU699_LOCUS3537</name>
</gene>
<evidence type="ECO:0000313" key="1">
    <source>
        <dbReference type="EMBL" id="CAD7698176.1"/>
    </source>
</evidence>
<comment type="caution">
    <text evidence="1">The sequence shown here is derived from an EMBL/GenBank/DDBJ whole genome shotgun (WGS) entry which is preliminary data.</text>
</comment>
<protein>
    <submittedName>
        <fullName evidence="1">Uncharacterized protein</fullName>
    </submittedName>
</protein>
<reference evidence="1" key="1">
    <citation type="submission" date="2020-12" db="EMBL/GenBank/DDBJ databases">
        <authorList>
            <person name="Iha C."/>
        </authorList>
    </citation>
    <scope>NUCLEOTIDE SEQUENCE</scope>
</reference>
<dbReference type="EMBL" id="CAJHUC010000775">
    <property type="protein sequence ID" value="CAD7698176.1"/>
    <property type="molecule type" value="Genomic_DNA"/>
</dbReference>
<dbReference type="Proteomes" id="UP000708148">
    <property type="component" value="Unassembled WGS sequence"/>
</dbReference>
<keyword evidence="2" id="KW-1185">Reference proteome</keyword>
<accession>A0A8S1ITH5</accession>
<dbReference type="AlphaFoldDB" id="A0A8S1ITH5"/>
<evidence type="ECO:0000313" key="2">
    <source>
        <dbReference type="Proteomes" id="UP000708148"/>
    </source>
</evidence>
<sequence>MGGTFAASQPEDMVVKCFANNAFKISTQKRETTQLDVDAERLGTSRVVGNEHLWVQRRSSFRERFRRTLLPGRGAGSGAGRTGAGPWGGSALCIVSALQVQVWGLLALVEWELGEPTGAPVLPGSAAVCVLI</sequence>
<name>A0A8S1ITH5_9CHLO</name>